<reference evidence="3" key="1">
    <citation type="submission" date="2016-07" db="EMBL/GenBank/DDBJ databases">
        <authorList>
            <person name="Florea S."/>
            <person name="Webb J.S."/>
            <person name="Jaromczyk J."/>
            <person name="Schardl C.L."/>
        </authorList>
    </citation>
    <scope>NUCLEOTIDE SEQUENCE [LARGE SCALE GENOMIC DNA]</scope>
    <source>
        <strain evidence="3">KCTC 42131</strain>
    </source>
</reference>
<evidence type="ECO:0008006" key="4">
    <source>
        <dbReference type="Google" id="ProtNLM"/>
    </source>
</evidence>
<organism evidence="2 3">
    <name type="scientific">Pseudohongiella acticola</name>
    <dbReference type="NCBI Taxonomy" id="1524254"/>
    <lineage>
        <taxon>Bacteria</taxon>
        <taxon>Pseudomonadati</taxon>
        <taxon>Pseudomonadota</taxon>
        <taxon>Gammaproteobacteria</taxon>
        <taxon>Pseudomonadales</taxon>
        <taxon>Pseudohongiellaceae</taxon>
        <taxon>Pseudohongiella</taxon>
    </lineage>
</organism>
<dbReference type="Proteomes" id="UP000175669">
    <property type="component" value="Unassembled WGS sequence"/>
</dbReference>
<dbReference type="AlphaFoldDB" id="A0A1E8CLD9"/>
<evidence type="ECO:0000313" key="3">
    <source>
        <dbReference type="Proteomes" id="UP000175669"/>
    </source>
</evidence>
<proteinExistence type="predicted"/>
<accession>A0A1E8CLD9</accession>
<comment type="caution">
    <text evidence="2">The sequence shown here is derived from an EMBL/GenBank/DDBJ whole genome shotgun (WGS) entry which is preliminary data.</text>
</comment>
<dbReference type="STRING" id="1524254.PHACT_08105"/>
<keyword evidence="3" id="KW-1185">Reference proteome</keyword>
<feature type="chain" id="PRO_5009212192" description="Lipoprotein" evidence="1">
    <location>
        <begin position="26"/>
        <end position="91"/>
    </location>
</feature>
<feature type="signal peptide" evidence="1">
    <location>
        <begin position="1"/>
        <end position="25"/>
    </location>
</feature>
<gene>
    <name evidence="2" type="ORF">PHACT_08105</name>
</gene>
<dbReference type="PROSITE" id="PS51257">
    <property type="entry name" value="PROKAR_LIPOPROTEIN"/>
    <property type="match status" value="1"/>
</dbReference>
<dbReference type="RefSeq" id="WP_070116716.1">
    <property type="nucleotide sequence ID" value="NZ_MASR01000001.1"/>
</dbReference>
<evidence type="ECO:0000256" key="1">
    <source>
        <dbReference type="SAM" id="SignalP"/>
    </source>
</evidence>
<protein>
    <recommendedName>
        <fullName evidence="4">Lipoprotein</fullName>
    </recommendedName>
</protein>
<dbReference type="EMBL" id="MASR01000001">
    <property type="protein sequence ID" value="OFE13105.1"/>
    <property type="molecule type" value="Genomic_DNA"/>
</dbReference>
<name>A0A1E8CLD9_9GAMM</name>
<evidence type="ECO:0000313" key="2">
    <source>
        <dbReference type="EMBL" id="OFE13105.1"/>
    </source>
</evidence>
<keyword evidence="1" id="KW-0732">Signal</keyword>
<sequence>MIKSLIYRLKYIAPAIAAIMLSACASSDDRPEAPSYATVYDNDSYRVICTGATRREIYVRYNALDSFYRDDGSLKPRDEFCRENTSGASQL</sequence>